<evidence type="ECO:0000313" key="1">
    <source>
        <dbReference type="EMBL" id="EOH87334.1"/>
    </source>
</evidence>
<reference evidence="1 2" key="1">
    <citation type="submission" date="2013-02" db="EMBL/GenBank/DDBJ databases">
        <title>The Genome Sequence of Enterococcus pallens BAA-351.</title>
        <authorList>
            <consortium name="The Broad Institute Genome Sequencing Platform"/>
            <consortium name="The Broad Institute Genome Sequencing Center for Infectious Disease"/>
            <person name="Earl A.M."/>
            <person name="Gilmore M.S."/>
            <person name="Lebreton F."/>
            <person name="Walker B."/>
            <person name="Young S.K."/>
            <person name="Zeng Q."/>
            <person name="Gargeya S."/>
            <person name="Fitzgerald M."/>
            <person name="Haas B."/>
            <person name="Abouelleil A."/>
            <person name="Alvarado L."/>
            <person name="Arachchi H.M."/>
            <person name="Berlin A.M."/>
            <person name="Chapman S.B."/>
            <person name="Dewar J."/>
            <person name="Goldberg J."/>
            <person name="Griggs A."/>
            <person name="Gujja S."/>
            <person name="Hansen M."/>
            <person name="Howarth C."/>
            <person name="Imamovic A."/>
            <person name="Larimer J."/>
            <person name="McCowan C."/>
            <person name="Murphy C."/>
            <person name="Neiman D."/>
            <person name="Pearson M."/>
            <person name="Priest M."/>
            <person name="Roberts A."/>
            <person name="Saif S."/>
            <person name="Shea T."/>
            <person name="Sisk P."/>
            <person name="Sykes S."/>
            <person name="Wortman J."/>
            <person name="Nusbaum C."/>
            <person name="Birren B."/>
        </authorList>
    </citation>
    <scope>NUCLEOTIDE SEQUENCE [LARGE SCALE GENOMIC DNA]</scope>
    <source>
        <strain evidence="1 2">ATCC BAA-351</strain>
    </source>
</reference>
<dbReference type="HOGENOM" id="CLU_089920_0_0_9"/>
<dbReference type="InterPro" id="IPR024008">
    <property type="entry name" value="BsaA"/>
</dbReference>
<dbReference type="NCBIfam" id="TIGR04090">
    <property type="entry name" value="exp_by_SipW_IV"/>
    <property type="match status" value="1"/>
</dbReference>
<sequence>MTPKEKRRHLIQVFLKSKALFACFSLVLSFLLIIGSTYAWITSADERVNRTEANRRKLSARIDEDFNQVFHWAPGTTQTKAVRVTNDGETPVIVRLSLKEFLVAFEADTTDNHAEDILHGNANLKVYDITGLPEENQLIAKKTDTWVVGNIYTASAERHYKATQVWLDQVYQYGEARSLPLSAFQLNFQAKVFDTPAEAAGQTDYWYYHDGYFYYSEVLKPKDTQPGESTINLLESITLDAGYSNSYKGALYKLVPEMDAHDITESILDDWGIAGSQVEEMYKEQLYYMNKDRQGGGG</sequence>
<dbReference type="RefSeq" id="WP_010759849.1">
    <property type="nucleotide sequence ID" value="NZ_ASWD01000003.1"/>
</dbReference>
<protein>
    <submittedName>
        <fullName evidence="1">Alternate signal-mediated exported protein</fullName>
    </submittedName>
</protein>
<dbReference type="OrthoDB" id="2181557at2"/>
<dbReference type="EMBL" id="AJAQ01000047">
    <property type="protein sequence ID" value="EOH87334.1"/>
    <property type="molecule type" value="Genomic_DNA"/>
</dbReference>
<dbReference type="PATRIC" id="fig|1158607.3.peg.4903"/>
<proteinExistence type="predicted"/>
<dbReference type="AlphaFoldDB" id="R2SGJ9"/>
<keyword evidence="2" id="KW-1185">Reference proteome</keyword>
<accession>R2SGJ9</accession>
<comment type="caution">
    <text evidence="1">The sequence shown here is derived from an EMBL/GenBank/DDBJ whole genome shotgun (WGS) entry which is preliminary data.</text>
</comment>
<dbReference type="Proteomes" id="UP000013782">
    <property type="component" value="Unassembled WGS sequence"/>
</dbReference>
<name>R2SGJ9_9ENTE</name>
<gene>
    <name evidence="1" type="ORF">UAU_04917</name>
</gene>
<organism evidence="1 2">
    <name type="scientific">Enterococcus pallens ATCC BAA-351</name>
    <dbReference type="NCBI Taxonomy" id="1158607"/>
    <lineage>
        <taxon>Bacteria</taxon>
        <taxon>Bacillati</taxon>
        <taxon>Bacillota</taxon>
        <taxon>Bacilli</taxon>
        <taxon>Lactobacillales</taxon>
        <taxon>Enterococcaceae</taxon>
        <taxon>Enterococcus</taxon>
    </lineage>
</organism>
<evidence type="ECO:0000313" key="2">
    <source>
        <dbReference type="Proteomes" id="UP000013782"/>
    </source>
</evidence>